<dbReference type="InterPro" id="IPR005119">
    <property type="entry name" value="LysR_subst-bd"/>
</dbReference>
<dbReference type="PROSITE" id="PS50931">
    <property type="entry name" value="HTH_LYSR"/>
    <property type="match status" value="1"/>
</dbReference>
<evidence type="ECO:0000256" key="4">
    <source>
        <dbReference type="ARBA" id="ARBA00023163"/>
    </source>
</evidence>
<dbReference type="EMBL" id="FPHH01000010">
    <property type="protein sequence ID" value="SFV51377.1"/>
    <property type="molecule type" value="Genomic_DNA"/>
</dbReference>
<proteinExistence type="inferred from homology"/>
<dbReference type="Pfam" id="PF00126">
    <property type="entry name" value="HTH_1"/>
    <property type="match status" value="1"/>
</dbReference>
<feature type="domain" description="HTH lysR-type" evidence="5">
    <location>
        <begin position="1"/>
        <end position="58"/>
    </location>
</feature>
<dbReference type="PANTHER" id="PTHR30126:SF94">
    <property type="entry name" value="LYSR FAMILY TRANSCRIPTIONAL REGULATOR"/>
    <property type="match status" value="1"/>
</dbReference>
<evidence type="ECO:0000259" key="5">
    <source>
        <dbReference type="PROSITE" id="PS50931"/>
    </source>
</evidence>
<keyword evidence="2" id="KW-0805">Transcription regulation</keyword>
<organism evidence="6">
    <name type="scientific">hydrothermal vent metagenome</name>
    <dbReference type="NCBI Taxonomy" id="652676"/>
    <lineage>
        <taxon>unclassified sequences</taxon>
        <taxon>metagenomes</taxon>
        <taxon>ecological metagenomes</taxon>
    </lineage>
</organism>
<dbReference type="PANTHER" id="PTHR30126">
    <property type="entry name" value="HTH-TYPE TRANSCRIPTIONAL REGULATOR"/>
    <property type="match status" value="1"/>
</dbReference>
<protein>
    <submittedName>
        <fullName evidence="6">Chromosome initiation inhibitor</fullName>
    </submittedName>
</protein>
<dbReference type="AlphaFoldDB" id="A0A1W1BD07"/>
<evidence type="ECO:0000256" key="2">
    <source>
        <dbReference type="ARBA" id="ARBA00023015"/>
    </source>
</evidence>
<keyword evidence="4" id="KW-0804">Transcription</keyword>
<sequence>MTLRELELFYYLAENPHISQLSKKIDISQSAISLAIKSLEKKLTEPLFDRIGKKLILNEKGRAFKEETYKHYLALKDAQNIFTTNKISGILKIGSSKTIGAFIMPQIIFDFISKNSNIKIEKEISNSSKIVKRVLEGDIDIGFIESSLNEVNLVKEKIGKDSLIIVSGDKNLADKELYIDQLFSKKWLLREEGSGTREVFLKRLGNLAKEINVYMEFSGFVEIKGLLVKNFDAITCISRFSVEKELQKGELFEVKLKNLSFERELFVVYHKNKYKSKFFKIFKEFSKEYFSLI</sequence>
<comment type="similarity">
    <text evidence="1">Belongs to the LysR transcriptional regulatory family.</text>
</comment>
<dbReference type="GO" id="GO:0000976">
    <property type="term" value="F:transcription cis-regulatory region binding"/>
    <property type="evidence" value="ECO:0007669"/>
    <property type="project" value="TreeGrafter"/>
</dbReference>
<gene>
    <name evidence="6" type="ORF">MNB_SM-5-1116</name>
</gene>
<dbReference type="SUPFAM" id="SSF53850">
    <property type="entry name" value="Periplasmic binding protein-like II"/>
    <property type="match status" value="1"/>
</dbReference>
<dbReference type="InterPro" id="IPR036390">
    <property type="entry name" value="WH_DNA-bd_sf"/>
</dbReference>
<evidence type="ECO:0000313" key="6">
    <source>
        <dbReference type="EMBL" id="SFV51377.1"/>
    </source>
</evidence>
<evidence type="ECO:0000256" key="3">
    <source>
        <dbReference type="ARBA" id="ARBA00023125"/>
    </source>
</evidence>
<evidence type="ECO:0000256" key="1">
    <source>
        <dbReference type="ARBA" id="ARBA00009437"/>
    </source>
</evidence>
<keyword evidence="3" id="KW-0238">DNA-binding</keyword>
<reference evidence="6" key="1">
    <citation type="submission" date="2016-10" db="EMBL/GenBank/DDBJ databases">
        <authorList>
            <person name="de Groot N.N."/>
        </authorList>
    </citation>
    <scope>NUCLEOTIDE SEQUENCE</scope>
</reference>
<name>A0A1W1BD07_9ZZZZ</name>
<dbReference type="Gene3D" id="1.10.10.10">
    <property type="entry name" value="Winged helix-like DNA-binding domain superfamily/Winged helix DNA-binding domain"/>
    <property type="match status" value="1"/>
</dbReference>
<dbReference type="SUPFAM" id="SSF46785">
    <property type="entry name" value="Winged helix' DNA-binding domain"/>
    <property type="match status" value="1"/>
</dbReference>
<dbReference type="InterPro" id="IPR000847">
    <property type="entry name" value="LysR_HTH_N"/>
</dbReference>
<dbReference type="Gene3D" id="3.40.190.290">
    <property type="match status" value="1"/>
</dbReference>
<dbReference type="InterPro" id="IPR036388">
    <property type="entry name" value="WH-like_DNA-bd_sf"/>
</dbReference>
<dbReference type="GO" id="GO:0003700">
    <property type="term" value="F:DNA-binding transcription factor activity"/>
    <property type="evidence" value="ECO:0007669"/>
    <property type="project" value="InterPro"/>
</dbReference>
<accession>A0A1W1BD07</accession>
<dbReference type="Pfam" id="PF03466">
    <property type="entry name" value="LysR_substrate"/>
    <property type="match status" value="1"/>
</dbReference>